<dbReference type="OrthoDB" id="3035928at2"/>
<accession>A0A0H4KEH0</accession>
<sequence>MVKIFKVGMYIMDVNEDIDDINGVRRLLGQISERFDVDFKTATIKESEEFEWDDDLKINRVDATIADYEEYFKKEE</sequence>
<reference evidence="1 2" key="1">
    <citation type="journal article" date="2015" name="PLoS ONE">
        <title>Genome Sequence of Bacillus endophyticus and Analysis of Its Companion Mechanism in the Ketogulonigenium vulgare-Bacillus Strain Consortium.</title>
        <authorList>
            <person name="Jia N."/>
            <person name="Du J."/>
            <person name="Ding M.Z."/>
            <person name="Gao F."/>
            <person name="Yuan Y.J."/>
        </authorList>
    </citation>
    <scope>NUCLEOTIDE SEQUENCE [LARGE SCALE GENOMIC DNA]</scope>
    <source>
        <strain evidence="1 2">Hbe603</strain>
    </source>
</reference>
<organism evidence="1 2">
    <name type="scientific">Priestia filamentosa</name>
    <dbReference type="NCBI Taxonomy" id="1402861"/>
    <lineage>
        <taxon>Bacteria</taxon>
        <taxon>Bacillati</taxon>
        <taxon>Bacillota</taxon>
        <taxon>Bacilli</taxon>
        <taxon>Bacillales</taxon>
        <taxon>Bacillaceae</taxon>
        <taxon>Priestia</taxon>
    </lineage>
</organism>
<evidence type="ECO:0000313" key="2">
    <source>
        <dbReference type="Proteomes" id="UP000036202"/>
    </source>
</evidence>
<dbReference type="EMBL" id="CP011974">
    <property type="protein sequence ID" value="AKO92010.1"/>
    <property type="molecule type" value="Genomic_DNA"/>
</dbReference>
<protein>
    <submittedName>
        <fullName evidence="1">Uncharacterized protein</fullName>
    </submittedName>
</protein>
<dbReference type="RefSeq" id="WP_046216971.1">
    <property type="nucleotide sequence ID" value="NZ_CP011974.1"/>
</dbReference>
<dbReference type="AlphaFoldDB" id="A0A0H4KEH0"/>
<gene>
    <name evidence="1" type="ORF">BEH_07785</name>
</gene>
<dbReference type="Proteomes" id="UP000036202">
    <property type="component" value="Chromosome"/>
</dbReference>
<reference evidence="2" key="2">
    <citation type="submission" date="2015-06" db="EMBL/GenBank/DDBJ databases">
        <title>Genome Sequence of Bacillus endophyticus and Analysis of its Companion Mechanism in the Ketogulonigenium vulgare-Bacillus strain Consortium.</title>
        <authorList>
            <person name="Jia N."/>
            <person name="Du J."/>
            <person name="Ding M.-Z."/>
            <person name="Gao F."/>
            <person name="Yuan Y.-J."/>
        </authorList>
    </citation>
    <scope>NUCLEOTIDE SEQUENCE [LARGE SCALE GENOMIC DNA]</scope>
    <source>
        <strain evidence="2">Hbe603</strain>
    </source>
</reference>
<dbReference type="KEGG" id="beo:BEH_07785"/>
<keyword evidence="2" id="KW-1185">Reference proteome</keyword>
<name>A0A0H4KEH0_9BACI</name>
<dbReference type="PATRIC" id="fig|135735.6.peg.1592"/>
<proteinExistence type="predicted"/>
<evidence type="ECO:0000313" key="1">
    <source>
        <dbReference type="EMBL" id="AKO92010.1"/>
    </source>
</evidence>